<dbReference type="EMBL" id="CWOW01000020">
    <property type="protein sequence ID" value="CSB03893.1"/>
    <property type="molecule type" value="Genomic_DNA"/>
</dbReference>
<evidence type="ECO:0000313" key="2">
    <source>
        <dbReference type="Proteomes" id="UP000044806"/>
    </source>
</evidence>
<dbReference type="AlphaFoldDB" id="A0A655RMJ6"/>
<accession>A0A655RMJ6</accession>
<organism evidence="1 2">
    <name type="scientific">Vibrio cholerae</name>
    <dbReference type="NCBI Taxonomy" id="666"/>
    <lineage>
        <taxon>Bacteria</taxon>
        <taxon>Pseudomonadati</taxon>
        <taxon>Pseudomonadota</taxon>
        <taxon>Gammaproteobacteria</taxon>
        <taxon>Vibrionales</taxon>
        <taxon>Vibrionaceae</taxon>
        <taxon>Vibrio</taxon>
    </lineage>
</organism>
<proteinExistence type="predicted"/>
<sequence length="190" mass="21110">MVDIFWGDAPRFAMHHAFTAQIAQRQFIAIDGFDPRGKVAVFINDILVEEGWIEWCTIQLMEGFATERVARDIFHAVPKTTGTSLKALGQILNIINQLVGAVVFHIQHACTFGAQTHVDVFSHQHHGAWCTLSLQVKHGIEDPVIALFVGKGFDGFIQFIIGEDRDGSCCALLLRKRDPFGDFFGSGIVE</sequence>
<name>A0A655RMJ6_VIBCL</name>
<dbReference type="Proteomes" id="UP000044806">
    <property type="component" value="Unassembled WGS sequence"/>
</dbReference>
<evidence type="ECO:0000313" key="1">
    <source>
        <dbReference type="EMBL" id="CSB03893.1"/>
    </source>
</evidence>
<gene>
    <name evidence="1" type="ORF">ERS013165_03156</name>
</gene>
<reference evidence="1 2" key="1">
    <citation type="submission" date="2015-07" db="EMBL/GenBank/DDBJ databases">
        <authorList>
            <consortium name="Pathogen Informatics"/>
        </authorList>
    </citation>
    <scope>NUCLEOTIDE SEQUENCE [LARGE SCALE GENOMIC DNA]</scope>
    <source>
        <strain evidence="1 2">A51</strain>
    </source>
</reference>
<protein>
    <submittedName>
        <fullName evidence="1">Uncharacterized protein</fullName>
    </submittedName>
</protein>